<accession>A0ABX5J7S4</accession>
<dbReference type="PRINTS" id="PR00039">
    <property type="entry name" value="HTHLYSR"/>
</dbReference>
<dbReference type="InterPro" id="IPR000847">
    <property type="entry name" value="LysR_HTH_N"/>
</dbReference>
<gene>
    <name evidence="6" type="ORF">C8J29_10786</name>
</gene>
<reference evidence="6 7" key="1">
    <citation type="submission" date="2018-04" db="EMBL/GenBank/DDBJ databases">
        <title>Genomic Encyclopedia of Type Strains, Phase III (KMG-III): the genomes of soil and plant-associated and newly described type strains.</title>
        <authorList>
            <person name="Whitman W."/>
        </authorList>
    </citation>
    <scope>NUCLEOTIDE SEQUENCE [LARGE SCALE GENOMIC DNA]</scope>
    <source>
        <strain evidence="6 7">JA192</strain>
    </source>
</reference>
<evidence type="ECO:0000256" key="4">
    <source>
        <dbReference type="ARBA" id="ARBA00023163"/>
    </source>
</evidence>
<dbReference type="SUPFAM" id="SSF53850">
    <property type="entry name" value="Periplasmic binding protein-like II"/>
    <property type="match status" value="1"/>
</dbReference>
<dbReference type="PANTHER" id="PTHR30419">
    <property type="entry name" value="HTH-TYPE TRANSCRIPTIONAL REGULATOR YBHD"/>
    <property type="match status" value="1"/>
</dbReference>
<dbReference type="Pfam" id="PF03466">
    <property type="entry name" value="LysR_substrate"/>
    <property type="match status" value="1"/>
</dbReference>
<evidence type="ECO:0000256" key="1">
    <source>
        <dbReference type="ARBA" id="ARBA00009437"/>
    </source>
</evidence>
<keyword evidence="4" id="KW-0804">Transcription</keyword>
<dbReference type="CDD" id="cd08440">
    <property type="entry name" value="PBP2_LTTR_like_4"/>
    <property type="match status" value="1"/>
</dbReference>
<keyword evidence="7" id="KW-1185">Reference proteome</keyword>
<dbReference type="InterPro" id="IPR005119">
    <property type="entry name" value="LysR_subst-bd"/>
</dbReference>
<dbReference type="InterPro" id="IPR036390">
    <property type="entry name" value="WH_DNA-bd_sf"/>
</dbReference>
<dbReference type="PROSITE" id="PS50931">
    <property type="entry name" value="HTH_LYSR"/>
    <property type="match status" value="1"/>
</dbReference>
<feature type="domain" description="HTH lysR-type" evidence="5">
    <location>
        <begin position="41"/>
        <end position="98"/>
    </location>
</feature>
<proteinExistence type="inferred from homology"/>
<name>A0ABX5J7S4_9RHOB</name>
<dbReference type="InterPro" id="IPR050950">
    <property type="entry name" value="HTH-type_LysR_regulators"/>
</dbReference>
<dbReference type="EMBL" id="PZZW01000007">
    <property type="protein sequence ID" value="PTM76810.1"/>
    <property type="molecule type" value="Genomic_DNA"/>
</dbReference>
<keyword evidence="3" id="KW-0238">DNA-binding</keyword>
<comment type="similarity">
    <text evidence="1">Belongs to the LysR transcriptional regulatory family.</text>
</comment>
<sequence length="346" mass="38159">MWCLLDLPGPEASGVGTDLPSEKECVKCIYRNDNCVERMNIDLEDLRAFVATAEMQSFRAAADSIHLSQPALTRRIQKLEATLGVSLLERTTRRVSLTAVGRDFLPRARRILDDLETSLLSVREIAERRSGLVSIACIPTAAYYFLPDVISAFTEEFPAIRFRIFDAGANEVLQSILNREADFGITLLGADDPDVTFDPLIEEPFLLACRRDHPLARQESVTWADLAAHRFVTVGRTSGNRLIMDLALARANVRPRSFFEVQHLSTSLGLVEAGLGVAALPRMALPAGPHPSIVTLPLIEPRVTRTVGVVRVPGARRAPAAEQFYQMLLSRWRDNAGPAAPPLSRP</sequence>
<dbReference type="SUPFAM" id="SSF46785">
    <property type="entry name" value="Winged helix' DNA-binding domain"/>
    <property type="match status" value="1"/>
</dbReference>
<dbReference type="PANTHER" id="PTHR30419:SF8">
    <property type="entry name" value="NITROGEN ASSIMILATION TRANSCRIPTIONAL ACTIVATOR-RELATED"/>
    <property type="match status" value="1"/>
</dbReference>
<organism evidence="6 7">
    <name type="scientific">Cereibacter johrii</name>
    <dbReference type="NCBI Taxonomy" id="445629"/>
    <lineage>
        <taxon>Bacteria</taxon>
        <taxon>Pseudomonadati</taxon>
        <taxon>Pseudomonadota</taxon>
        <taxon>Alphaproteobacteria</taxon>
        <taxon>Rhodobacterales</taxon>
        <taxon>Paracoccaceae</taxon>
        <taxon>Cereibacter</taxon>
    </lineage>
</organism>
<keyword evidence="2" id="KW-0805">Transcription regulation</keyword>
<dbReference type="Pfam" id="PF00126">
    <property type="entry name" value="HTH_1"/>
    <property type="match status" value="1"/>
</dbReference>
<dbReference type="Proteomes" id="UP000240800">
    <property type="component" value="Unassembled WGS sequence"/>
</dbReference>
<comment type="caution">
    <text evidence="6">The sequence shown here is derived from an EMBL/GenBank/DDBJ whole genome shotgun (WGS) entry which is preliminary data.</text>
</comment>
<dbReference type="Gene3D" id="1.10.10.10">
    <property type="entry name" value="Winged helix-like DNA-binding domain superfamily/Winged helix DNA-binding domain"/>
    <property type="match status" value="1"/>
</dbReference>
<dbReference type="InterPro" id="IPR036388">
    <property type="entry name" value="WH-like_DNA-bd_sf"/>
</dbReference>
<evidence type="ECO:0000256" key="2">
    <source>
        <dbReference type="ARBA" id="ARBA00023015"/>
    </source>
</evidence>
<evidence type="ECO:0000313" key="7">
    <source>
        <dbReference type="Proteomes" id="UP000240800"/>
    </source>
</evidence>
<evidence type="ECO:0000259" key="5">
    <source>
        <dbReference type="PROSITE" id="PS50931"/>
    </source>
</evidence>
<dbReference type="Gene3D" id="3.40.190.290">
    <property type="match status" value="1"/>
</dbReference>
<evidence type="ECO:0000256" key="3">
    <source>
        <dbReference type="ARBA" id="ARBA00023125"/>
    </source>
</evidence>
<evidence type="ECO:0000313" key="6">
    <source>
        <dbReference type="EMBL" id="PTM76810.1"/>
    </source>
</evidence>
<protein>
    <submittedName>
        <fullName evidence="6">LysR family transcriptional regulator</fullName>
    </submittedName>
</protein>